<feature type="transmembrane region" description="Helical" evidence="6">
    <location>
        <begin position="148"/>
        <end position="170"/>
    </location>
</feature>
<reference evidence="7" key="1">
    <citation type="submission" date="2022-07" db="EMBL/GenBank/DDBJ databases">
        <title>Complete Genome Sequence of the Radioresistant Bacterium Deinococcus aetherius ST0316, Isolated from the Air Dust collected in Lower Stratosphere above Japan.</title>
        <authorList>
            <person name="Satoh K."/>
            <person name="Hagiwara K."/>
            <person name="Katsumata K."/>
            <person name="Kubo A."/>
            <person name="Yokobori S."/>
            <person name="Yamagishi A."/>
            <person name="Oono Y."/>
            <person name="Narumi I."/>
        </authorList>
    </citation>
    <scope>NUCLEOTIDE SEQUENCE</scope>
    <source>
        <strain evidence="7">ST0316</strain>
        <plasmid evidence="7">pDAETH-1</plasmid>
    </source>
</reference>
<dbReference type="InterPro" id="IPR038330">
    <property type="entry name" value="TspO/MBR-related_sf"/>
</dbReference>
<dbReference type="PANTHER" id="PTHR10057:SF0">
    <property type="entry name" value="TRANSLOCATOR PROTEIN"/>
    <property type="match status" value="1"/>
</dbReference>
<dbReference type="Proteomes" id="UP001064971">
    <property type="component" value="Plasmid pDAETH-1"/>
</dbReference>
<gene>
    <name evidence="7" type="ORF">DAETH_38150</name>
</gene>
<name>A0ABM8AJ67_9DEIO</name>
<feature type="transmembrane region" description="Helical" evidence="6">
    <location>
        <begin position="62"/>
        <end position="83"/>
    </location>
</feature>
<evidence type="ECO:0000313" key="7">
    <source>
        <dbReference type="EMBL" id="BDP43846.1"/>
    </source>
</evidence>
<dbReference type="Gene3D" id="1.20.1260.100">
    <property type="entry name" value="TspO/MBR protein"/>
    <property type="match status" value="1"/>
</dbReference>
<sequence>MPDMLSARSLRSPSSPWWMALVFSLGTLLLGMVSAGLSFATAGEHSTAIPLGALPPVWPPAWVFWAVWIVIYPCWGMATYLVWRRRGEADVRGALVLYALNLLGNLFFLPLSNLTANNPAVLTLLDANGLVGIYALAWLYTRYNRVTLWWLSPFLVWMPLTTALKMWFWLLNT</sequence>
<evidence type="ECO:0008006" key="9">
    <source>
        <dbReference type="Google" id="ProtNLM"/>
    </source>
</evidence>
<keyword evidence="4 6" id="KW-1133">Transmembrane helix</keyword>
<evidence type="ECO:0000256" key="6">
    <source>
        <dbReference type="SAM" id="Phobius"/>
    </source>
</evidence>
<keyword evidence="8" id="KW-1185">Reference proteome</keyword>
<accession>A0ABM8AJ67</accession>
<evidence type="ECO:0000313" key="8">
    <source>
        <dbReference type="Proteomes" id="UP001064971"/>
    </source>
</evidence>
<keyword evidence="7" id="KW-0614">Plasmid</keyword>
<evidence type="ECO:0000256" key="4">
    <source>
        <dbReference type="ARBA" id="ARBA00022989"/>
    </source>
</evidence>
<keyword evidence="3 6" id="KW-0812">Transmembrane</keyword>
<dbReference type="PANTHER" id="PTHR10057">
    <property type="entry name" value="PERIPHERAL-TYPE BENZODIAZEPINE RECEPTOR"/>
    <property type="match status" value="1"/>
</dbReference>
<comment type="subcellular location">
    <subcellularLocation>
        <location evidence="1">Membrane</location>
        <topology evidence="1">Multi-pass membrane protein</topology>
    </subcellularLocation>
</comment>
<dbReference type="InterPro" id="IPR004307">
    <property type="entry name" value="TspO_MBR"/>
</dbReference>
<evidence type="ECO:0000256" key="1">
    <source>
        <dbReference type="ARBA" id="ARBA00004141"/>
    </source>
</evidence>
<geneLocation type="plasmid" evidence="7 8">
    <name>pDAETH-1</name>
</geneLocation>
<feature type="transmembrane region" description="Helical" evidence="6">
    <location>
        <begin position="120"/>
        <end position="141"/>
    </location>
</feature>
<evidence type="ECO:0000256" key="2">
    <source>
        <dbReference type="ARBA" id="ARBA00007524"/>
    </source>
</evidence>
<dbReference type="Pfam" id="PF03073">
    <property type="entry name" value="TspO_MBR"/>
    <property type="match status" value="1"/>
</dbReference>
<protein>
    <recommendedName>
        <fullName evidence="9">Tryptophan-rich sensory protein</fullName>
    </recommendedName>
</protein>
<feature type="transmembrane region" description="Helical" evidence="6">
    <location>
        <begin position="95"/>
        <end position="114"/>
    </location>
</feature>
<dbReference type="EMBL" id="AP026561">
    <property type="protein sequence ID" value="BDP43846.1"/>
    <property type="molecule type" value="Genomic_DNA"/>
</dbReference>
<evidence type="ECO:0000256" key="3">
    <source>
        <dbReference type="ARBA" id="ARBA00022692"/>
    </source>
</evidence>
<evidence type="ECO:0000256" key="5">
    <source>
        <dbReference type="ARBA" id="ARBA00023136"/>
    </source>
</evidence>
<dbReference type="RefSeq" id="WP_264777686.1">
    <property type="nucleotide sequence ID" value="NZ_AP026561.1"/>
</dbReference>
<comment type="similarity">
    <text evidence="2">Belongs to the TspO/BZRP family.</text>
</comment>
<keyword evidence="5 6" id="KW-0472">Membrane</keyword>
<organism evidence="7 8">
    <name type="scientific">Deinococcus aetherius</name>
    <dbReference type="NCBI Taxonomy" id="200252"/>
    <lineage>
        <taxon>Bacteria</taxon>
        <taxon>Thermotogati</taxon>
        <taxon>Deinococcota</taxon>
        <taxon>Deinococci</taxon>
        <taxon>Deinococcales</taxon>
        <taxon>Deinococcaceae</taxon>
        <taxon>Deinococcus</taxon>
    </lineage>
</organism>
<proteinExistence type="inferred from homology"/>